<evidence type="ECO:0000313" key="1">
    <source>
        <dbReference type="EMBL" id="KAE9619797.1"/>
    </source>
</evidence>
<evidence type="ECO:0000313" key="2">
    <source>
        <dbReference type="Proteomes" id="UP000447434"/>
    </source>
</evidence>
<dbReference type="AlphaFoldDB" id="A0A6A4R1C3"/>
<protein>
    <submittedName>
        <fullName evidence="1">Uncharacterized protein</fullName>
    </submittedName>
</protein>
<comment type="caution">
    <text evidence="1">The sequence shown here is derived from an EMBL/GenBank/DDBJ whole genome shotgun (WGS) entry which is preliminary data.</text>
</comment>
<keyword evidence="2" id="KW-1185">Reference proteome</keyword>
<gene>
    <name evidence="1" type="ORF">Lalb_Chr02g0157081</name>
</gene>
<organism evidence="1 2">
    <name type="scientific">Lupinus albus</name>
    <name type="common">White lupine</name>
    <name type="synonym">Lupinus termis</name>
    <dbReference type="NCBI Taxonomy" id="3870"/>
    <lineage>
        <taxon>Eukaryota</taxon>
        <taxon>Viridiplantae</taxon>
        <taxon>Streptophyta</taxon>
        <taxon>Embryophyta</taxon>
        <taxon>Tracheophyta</taxon>
        <taxon>Spermatophyta</taxon>
        <taxon>Magnoliopsida</taxon>
        <taxon>eudicotyledons</taxon>
        <taxon>Gunneridae</taxon>
        <taxon>Pentapetalae</taxon>
        <taxon>rosids</taxon>
        <taxon>fabids</taxon>
        <taxon>Fabales</taxon>
        <taxon>Fabaceae</taxon>
        <taxon>Papilionoideae</taxon>
        <taxon>50 kb inversion clade</taxon>
        <taxon>genistoids sensu lato</taxon>
        <taxon>core genistoids</taxon>
        <taxon>Genisteae</taxon>
        <taxon>Lupinus</taxon>
    </lineage>
</organism>
<proteinExistence type="predicted"/>
<dbReference type="Proteomes" id="UP000447434">
    <property type="component" value="Chromosome 2"/>
</dbReference>
<reference evidence="2" key="1">
    <citation type="journal article" date="2020" name="Nat. Commun.">
        <title>Genome sequence of the cluster root forming white lupin.</title>
        <authorList>
            <person name="Hufnagel B."/>
            <person name="Marques A."/>
            <person name="Soriano A."/>
            <person name="Marques L."/>
            <person name="Divol F."/>
            <person name="Doumas P."/>
            <person name="Sallet E."/>
            <person name="Mancinotti D."/>
            <person name="Carrere S."/>
            <person name="Marande W."/>
            <person name="Arribat S."/>
            <person name="Keller J."/>
            <person name="Huneau C."/>
            <person name="Blein T."/>
            <person name="Aime D."/>
            <person name="Laguerre M."/>
            <person name="Taylor J."/>
            <person name="Schubert V."/>
            <person name="Nelson M."/>
            <person name="Geu-Flores F."/>
            <person name="Crespi M."/>
            <person name="Gallardo-Guerrero K."/>
            <person name="Delaux P.-M."/>
            <person name="Salse J."/>
            <person name="Berges H."/>
            <person name="Guyot R."/>
            <person name="Gouzy J."/>
            <person name="Peret B."/>
        </authorList>
    </citation>
    <scope>NUCLEOTIDE SEQUENCE [LARGE SCALE GENOMIC DNA]</scope>
    <source>
        <strain evidence="2">cv. Amiga</strain>
    </source>
</reference>
<dbReference type="EMBL" id="WOCE01000002">
    <property type="protein sequence ID" value="KAE9619797.1"/>
    <property type="molecule type" value="Genomic_DNA"/>
</dbReference>
<name>A0A6A4R1C3_LUPAL</name>
<accession>A0A6A4R1C3</accession>
<sequence>MKAKSDINDSFQLDSSVSITADHDPDLLQVLTPAKRLSADIDVDLIQSPLYNSTQLSSSKVAKHINID</sequence>